<comment type="function">
    <text evidence="2">Recognizes and hydrolyzes the peptide bond at the C-terminal Gly of ubiquitin. Involved in the processing of poly-ubiquitin precursors as well as that of ubiquitinated proteins.</text>
</comment>
<dbReference type="InterPro" id="IPR018200">
    <property type="entry name" value="USP_CS"/>
</dbReference>
<evidence type="ECO:0000313" key="5">
    <source>
        <dbReference type="EnsemblPlants" id="OBART08G21280.1"/>
    </source>
</evidence>
<dbReference type="EnsemblPlants" id="OBART08G21280.1">
    <property type="protein sequence ID" value="OBART08G21280.1"/>
    <property type="gene ID" value="OBART08G21280"/>
</dbReference>
<dbReference type="GO" id="GO:0005829">
    <property type="term" value="C:cytosol"/>
    <property type="evidence" value="ECO:0007669"/>
    <property type="project" value="TreeGrafter"/>
</dbReference>
<dbReference type="InterPro" id="IPR001394">
    <property type="entry name" value="Peptidase_C19_UCH"/>
</dbReference>
<dbReference type="Proteomes" id="UP000026960">
    <property type="component" value="Chromosome 8"/>
</dbReference>
<keyword evidence="2" id="KW-0833">Ubl conjugation pathway</keyword>
<dbReference type="GO" id="GO:0006508">
    <property type="term" value="P:proteolysis"/>
    <property type="evidence" value="ECO:0007669"/>
    <property type="project" value="UniProtKB-KW"/>
</dbReference>
<evidence type="ECO:0000259" key="4">
    <source>
        <dbReference type="PROSITE" id="PS50235"/>
    </source>
</evidence>
<dbReference type="HOGENOM" id="CLU_012495_0_0_1"/>
<keyword evidence="2" id="KW-0645">Protease</keyword>
<dbReference type="PROSITE" id="PS50235">
    <property type="entry name" value="USP_3"/>
    <property type="match status" value="1"/>
</dbReference>
<feature type="domain" description="USP" evidence="4">
    <location>
        <begin position="198"/>
        <end position="476"/>
    </location>
</feature>
<comment type="catalytic activity">
    <reaction evidence="2">
        <text>Thiol-dependent hydrolysis of ester, thioester, amide, peptide and isopeptide bonds formed by the C-terminal Gly of ubiquitin (a 76-residue protein attached to proteins as an intracellular targeting signal).</text>
        <dbReference type="EC" id="3.4.19.12"/>
    </reaction>
</comment>
<dbReference type="PaxDb" id="65489-OBART08G21280.1"/>
<dbReference type="InterPro" id="IPR050164">
    <property type="entry name" value="Peptidase_C19"/>
</dbReference>
<feature type="compositionally biased region" description="Low complexity" evidence="3">
    <location>
        <begin position="37"/>
        <end position="50"/>
    </location>
</feature>
<comment type="similarity">
    <text evidence="1 2">Belongs to the peptidase C19 family.</text>
</comment>
<dbReference type="STRING" id="65489.A0A0D3H2E9"/>
<dbReference type="PROSITE" id="PS00972">
    <property type="entry name" value="USP_1"/>
    <property type="match status" value="1"/>
</dbReference>
<dbReference type="PANTHER" id="PTHR24006">
    <property type="entry name" value="UBIQUITIN CARBOXYL-TERMINAL HYDROLASE"/>
    <property type="match status" value="1"/>
</dbReference>
<dbReference type="GO" id="GO:0004843">
    <property type="term" value="F:cysteine-type deubiquitinase activity"/>
    <property type="evidence" value="ECO:0007669"/>
    <property type="project" value="UniProtKB-UniRule"/>
</dbReference>
<evidence type="ECO:0000256" key="1">
    <source>
        <dbReference type="ARBA" id="ARBA00009085"/>
    </source>
</evidence>
<dbReference type="Gene3D" id="3.90.70.10">
    <property type="entry name" value="Cysteine proteinases"/>
    <property type="match status" value="2"/>
</dbReference>
<keyword evidence="2" id="KW-0788">Thiol protease</keyword>
<feature type="compositionally biased region" description="Basic and acidic residues" evidence="3">
    <location>
        <begin position="10"/>
        <end position="22"/>
    </location>
</feature>
<evidence type="ECO:0000313" key="6">
    <source>
        <dbReference type="Proteomes" id="UP000026960"/>
    </source>
</evidence>
<evidence type="ECO:0000256" key="3">
    <source>
        <dbReference type="SAM" id="MobiDB-lite"/>
    </source>
</evidence>
<dbReference type="eggNOG" id="KOG1873">
    <property type="taxonomic scope" value="Eukaryota"/>
</dbReference>
<dbReference type="PANTHER" id="PTHR24006:SF807">
    <property type="entry name" value="OS08G0527100 PROTEIN"/>
    <property type="match status" value="1"/>
</dbReference>
<accession>A0A0D3H2E9</accession>
<evidence type="ECO:0000256" key="2">
    <source>
        <dbReference type="RuleBase" id="RU366025"/>
    </source>
</evidence>
<keyword evidence="2" id="KW-0378">Hydrolase</keyword>
<keyword evidence="6" id="KW-1185">Reference proteome</keyword>
<dbReference type="InterPro" id="IPR038765">
    <property type="entry name" value="Papain-like_cys_pep_sf"/>
</dbReference>
<dbReference type="SUPFAM" id="SSF54001">
    <property type="entry name" value="Cysteine proteinases"/>
    <property type="match status" value="1"/>
</dbReference>
<reference evidence="5" key="1">
    <citation type="journal article" date="2009" name="Rice">
        <title>De Novo Next Generation Sequencing of Plant Genomes.</title>
        <authorList>
            <person name="Rounsley S."/>
            <person name="Marri P.R."/>
            <person name="Yu Y."/>
            <person name="He R."/>
            <person name="Sisneros N."/>
            <person name="Goicoechea J.L."/>
            <person name="Lee S.J."/>
            <person name="Angelova A."/>
            <person name="Kudrna D."/>
            <person name="Luo M."/>
            <person name="Affourtit J."/>
            <person name="Desany B."/>
            <person name="Knight J."/>
            <person name="Niazi F."/>
            <person name="Egholm M."/>
            <person name="Wing R.A."/>
        </authorList>
    </citation>
    <scope>NUCLEOTIDE SEQUENCE [LARGE SCALE GENOMIC DNA]</scope>
    <source>
        <strain evidence="5">cv. IRGC 105608</strain>
    </source>
</reference>
<reference evidence="5" key="2">
    <citation type="submission" date="2015-03" db="UniProtKB">
        <authorList>
            <consortium name="EnsemblPlants"/>
        </authorList>
    </citation>
    <scope>IDENTIFICATION</scope>
</reference>
<name>A0A0D3H2E9_9ORYZ</name>
<dbReference type="EC" id="3.4.19.12" evidence="2"/>
<dbReference type="GO" id="GO:0005634">
    <property type="term" value="C:nucleus"/>
    <property type="evidence" value="ECO:0007669"/>
    <property type="project" value="TreeGrafter"/>
</dbReference>
<dbReference type="Pfam" id="PF00443">
    <property type="entry name" value="UCH"/>
    <property type="match status" value="1"/>
</dbReference>
<feature type="region of interest" description="Disordered" evidence="3">
    <location>
        <begin position="1"/>
        <end position="60"/>
    </location>
</feature>
<dbReference type="PROSITE" id="PS00973">
    <property type="entry name" value="USP_2"/>
    <property type="match status" value="1"/>
</dbReference>
<dbReference type="GO" id="GO:0016579">
    <property type="term" value="P:protein deubiquitination"/>
    <property type="evidence" value="ECO:0007669"/>
    <property type="project" value="InterPro"/>
</dbReference>
<dbReference type="InterPro" id="IPR013083">
    <property type="entry name" value="Znf_RING/FYVE/PHD"/>
</dbReference>
<dbReference type="Gramene" id="OBART08G21280.1">
    <property type="protein sequence ID" value="OBART08G21280.1"/>
    <property type="gene ID" value="OBART08G21280"/>
</dbReference>
<organism evidence="5">
    <name type="scientific">Oryza barthii</name>
    <dbReference type="NCBI Taxonomy" id="65489"/>
    <lineage>
        <taxon>Eukaryota</taxon>
        <taxon>Viridiplantae</taxon>
        <taxon>Streptophyta</taxon>
        <taxon>Embryophyta</taxon>
        <taxon>Tracheophyta</taxon>
        <taxon>Spermatophyta</taxon>
        <taxon>Magnoliopsida</taxon>
        <taxon>Liliopsida</taxon>
        <taxon>Poales</taxon>
        <taxon>Poaceae</taxon>
        <taxon>BOP clade</taxon>
        <taxon>Oryzoideae</taxon>
        <taxon>Oryzeae</taxon>
        <taxon>Oryzinae</taxon>
        <taxon>Oryza</taxon>
    </lineage>
</organism>
<dbReference type="AlphaFoldDB" id="A0A0D3H2E9"/>
<dbReference type="Gene3D" id="3.30.40.10">
    <property type="entry name" value="Zinc/RING finger domain, C3HC4 (zinc finger)"/>
    <property type="match status" value="1"/>
</dbReference>
<dbReference type="InterPro" id="IPR028889">
    <property type="entry name" value="USP"/>
</dbReference>
<sequence length="478" mass="52094">MYSEKKKARARDGYGDRDAAERRKGKAPCLEPPATPPRAMAAAAAAEAGPSRGGCVPSRNPLKDPGDCEAVAIRDTDGEDCGHFSCDMDEIADIEMGMAARGDPMCEHETCLATGSNLMMVCPECGWCFCVGGLAHRAKPLGHIREHAYRRAHWVALRCEDPCEGYCFECEDSLAIESQMVADDGAGGGEEGYGCVVTGMPNLGNTCYLNALLQCLLVLRKLRARILGPGAPSGVLGDLLHDLFVGTNGPSYARRLLDPAMLLRCVRFRYPQFRGIAMQDCHELLCCLRDGLDEDERKWRAGKMQQGAPSAVAPTAPTREENTLIASGHGVERTVSAVLDSIKPEDSIEAKMDTLSAEVATEDKGKDRNRDAVYDKADDINSLASIEEILELHLKAEMIEKSSEDKDNSSYRLVGVVEHLGLCMDAGHFVAYVRPSCPQQTNGSSLWFCASDADIREVSLEEVLKCEAYLLFYERIEG</sequence>
<protein>
    <recommendedName>
        <fullName evidence="2">Ubiquitin carboxyl-terminal hydrolase</fullName>
        <ecNumber evidence="2">3.4.19.12</ecNumber>
    </recommendedName>
</protein>
<proteinExistence type="inferred from homology"/>